<keyword evidence="3" id="KW-1185">Reference proteome</keyword>
<proteinExistence type="predicted"/>
<feature type="compositionally biased region" description="Basic residues" evidence="1">
    <location>
        <begin position="15"/>
        <end position="25"/>
    </location>
</feature>
<evidence type="ECO:0000313" key="2">
    <source>
        <dbReference type="EMBL" id="KAJ7367396.1"/>
    </source>
</evidence>
<comment type="caution">
    <text evidence="2">The sequence shown here is derived from an EMBL/GenBank/DDBJ whole genome shotgun (WGS) entry which is preliminary data.</text>
</comment>
<gene>
    <name evidence="2" type="ORF">DFH08DRAFT_798197</name>
</gene>
<sequence>MSPEMVGRVLSERVKRQKLRRRKNSKLQDAIDEYKMEQEKKGEKRGLRLIAAKHGENFKTLQNLVNGGQLISAFNTSKQNLMHPEEHVLVDFIGESADCRLLLSHENIKAHANTIIAGHNKLGEPVGEWWVGHFLTCY</sequence>
<dbReference type="EMBL" id="JARIHO010000002">
    <property type="protein sequence ID" value="KAJ7367396.1"/>
    <property type="molecule type" value="Genomic_DNA"/>
</dbReference>
<accession>A0AAD7ASW4</accession>
<protein>
    <submittedName>
        <fullName evidence="2">Uncharacterized protein</fullName>
    </submittedName>
</protein>
<name>A0AAD7ASW4_9AGAR</name>
<dbReference type="Proteomes" id="UP001218218">
    <property type="component" value="Unassembled WGS sequence"/>
</dbReference>
<organism evidence="2 3">
    <name type="scientific">Mycena albidolilacea</name>
    <dbReference type="NCBI Taxonomy" id="1033008"/>
    <lineage>
        <taxon>Eukaryota</taxon>
        <taxon>Fungi</taxon>
        <taxon>Dikarya</taxon>
        <taxon>Basidiomycota</taxon>
        <taxon>Agaricomycotina</taxon>
        <taxon>Agaricomycetes</taxon>
        <taxon>Agaricomycetidae</taxon>
        <taxon>Agaricales</taxon>
        <taxon>Marasmiineae</taxon>
        <taxon>Mycenaceae</taxon>
        <taxon>Mycena</taxon>
    </lineage>
</organism>
<evidence type="ECO:0000313" key="3">
    <source>
        <dbReference type="Proteomes" id="UP001218218"/>
    </source>
</evidence>
<dbReference type="AlphaFoldDB" id="A0AAD7ASW4"/>
<reference evidence="2" key="1">
    <citation type="submission" date="2023-03" db="EMBL/GenBank/DDBJ databases">
        <title>Massive genome expansion in bonnet fungi (Mycena s.s.) driven by repeated elements and novel gene families across ecological guilds.</title>
        <authorList>
            <consortium name="Lawrence Berkeley National Laboratory"/>
            <person name="Harder C.B."/>
            <person name="Miyauchi S."/>
            <person name="Viragh M."/>
            <person name="Kuo A."/>
            <person name="Thoen E."/>
            <person name="Andreopoulos B."/>
            <person name="Lu D."/>
            <person name="Skrede I."/>
            <person name="Drula E."/>
            <person name="Henrissat B."/>
            <person name="Morin E."/>
            <person name="Kohler A."/>
            <person name="Barry K."/>
            <person name="LaButti K."/>
            <person name="Morin E."/>
            <person name="Salamov A."/>
            <person name="Lipzen A."/>
            <person name="Mereny Z."/>
            <person name="Hegedus B."/>
            <person name="Baldrian P."/>
            <person name="Stursova M."/>
            <person name="Weitz H."/>
            <person name="Taylor A."/>
            <person name="Grigoriev I.V."/>
            <person name="Nagy L.G."/>
            <person name="Martin F."/>
            <person name="Kauserud H."/>
        </authorList>
    </citation>
    <scope>NUCLEOTIDE SEQUENCE</scope>
    <source>
        <strain evidence="2">CBHHK002</strain>
    </source>
</reference>
<evidence type="ECO:0000256" key="1">
    <source>
        <dbReference type="SAM" id="MobiDB-lite"/>
    </source>
</evidence>
<feature type="region of interest" description="Disordered" evidence="1">
    <location>
        <begin position="1"/>
        <end position="25"/>
    </location>
</feature>